<dbReference type="AlphaFoldDB" id="A0A166CQ83"/>
<name>A0A166CQ83_9EURY</name>
<proteinExistence type="predicted"/>
<reference evidence="2 3" key="1">
    <citation type="submission" date="2016-04" db="EMBL/GenBank/DDBJ databases">
        <title>Genome sequence of Methanobrevibacter cuticularis DSM 11139.</title>
        <authorList>
            <person name="Poehlein A."/>
            <person name="Seedorf H."/>
            <person name="Daniel R."/>
        </authorList>
    </citation>
    <scope>NUCLEOTIDE SEQUENCE [LARGE SCALE GENOMIC DNA]</scope>
    <source>
        <strain evidence="2 3">DSM 11139</strain>
    </source>
</reference>
<organism evidence="2 3">
    <name type="scientific">Methanobrevibacter cuticularis</name>
    <dbReference type="NCBI Taxonomy" id="47311"/>
    <lineage>
        <taxon>Archaea</taxon>
        <taxon>Methanobacteriati</taxon>
        <taxon>Methanobacteriota</taxon>
        <taxon>Methanomada group</taxon>
        <taxon>Methanobacteria</taxon>
        <taxon>Methanobacteriales</taxon>
        <taxon>Methanobacteriaceae</taxon>
        <taxon>Methanobrevibacter</taxon>
    </lineage>
</organism>
<keyword evidence="1" id="KW-0812">Transmembrane</keyword>
<dbReference type="EMBL" id="LWMW01000148">
    <property type="protein sequence ID" value="KZX14755.1"/>
    <property type="molecule type" value="Genomic_DNA"/>
</dbReference>
<dbReference type="STRING" id="47311.MBCUT_19480"/>
<evidence type="ECO:0000313" key="3">
    <source>
        <dbReference type="Proteomes" id="UP000077275"/>
    </source>
</evidence>
<evidence type="ECO:0000256" key="1">
    <source>
        <dbReference type="SAM" id="Phobius"/>
    </source>
</evidence>
<comment type="caution">
    <text evidence="2">The sequence shown here is derived from an EMBL/GenBank/DDBJ whole genome shotgun (WGS) entry which is preliminary data.</text>
</comment>
<feature type="transmembrane region" description="Helical" evidence="1">
    <location>
        <begin position="13"/>
        <end position="35"/>
    </location>
</feature>
<evidence type="ECO:0000313" key="2">
    <source>
        <dbReference type="EMBL" id="KZX14755.1"/>
    </source>
</evidence>
<gene>
    <name evidence="2" type="ORF">MBCUT_19480</name>
</gene>
<dbReference type="PATRIC" id="fig|47311.3.peg.2121"/>
<keyword evidence="1" id="KW-1133">Transmembrane helix</keyword>
<sequence>MIEELVFMKVSKFFAVVLSVMFFIDVMFLISAVFLEFFPGFSFFDNQIVRIVLLLVVFGITNSFYGYIYGDLDKEDIGNEVIYGSNDLYKKIIILIVAGFFISMICLFIFMNL</sequence>
<keyword evidence="1" id="KW-0472">Membrane</keyword>
<feature type="transmembrane region" description="Helical" evidence="1">
    <location>
        <begin position="88"/>
        <end position="110"/>
    </location>
</feature>
<accession>A0A166CQ83</accession>
<feature type="transmembrane region" description="Helical" evidence="1">
    <location>
        <begin position="47"/>
        <end position="68"/>
    </location>
</feature>
<keyword evidence="3" id="KW-1185">Reference proteome</keyword>
<protein>
    <submittedName>
        <fullName evidence="2">Uncharacterized protein</fullName>
    </submittedName>
</protein>
<dbReference type="Proteomes" id="UP000077275">
    <property type="component" value="Unassembled WGS sequence"/>
</dbReference>